<evidence type="ECO:0000313" key="1">
    <source>
        <dbReference type="EMBL" id="XCJ80974.1"/>
    </source>
</evidence>
<dbReference type="AlphaFoldDB" id="A0AB74UHW8"/>
<accession>A0AB74UHW8</accession>
<proteinExistence type="predicted"/>
<name>A0AB74UHW8_9GAMM</name>
<organism evidence="1">
    <name type="scientific">Salinicola endophyticus</name>
    <dbReference type="NCBI Taxonomy" id="1949083"/>
    <lineage>
        <taxon>Bacteria</taxon>
        <taxon>Pseudomonadati</taxon>
        <taxon>Pseudomonadota</taxon>
        <taxon>Gammaproteobacteria</taxon>
        <taxon>Oceanospirillales</taxon>
        <taxon>Halomonadaceae</taxon>
        <taxon>Salinicola</taxon>
    </lineage>
</organism>
<dbReference type="RefSeq" id="WP_353981777.1">
    <property type="nucleotide sequence ID" value="NZ_CP159578.1"/>
</dbReference>
<reference evidence="1" key="1">
    <citation type="submission" date="2024-06" db="EMBL/GenBank/DDBJ databases">
        <title>Complete genome of Salinicola endophyticus HNIBRBA4755.</title>
        <authorList>
            <person name="Shin S.Y."/>
            <person name="Kang H."/>
            <person name="Song J."/>
        </authorList>
    </citation>
    <scope>NUCLEOTIDE SEQUENCE</scope>
    <source>
        <strain evidence="1">HNIBRBA4755</strain>
    </source>
</reference>
<protein>
    <submittedName>
        <fullName evidence="1">Uncharacterized protein</fullName>
    </submittedName>
</protein>
<dbReference type="EMBL" id="CP159578">
    <property type="protein sequence ID" value="XCJ80974.1"/>
    <property type="molecule type" value="Genomic_DNA"/>
</dbReference>
<gene>
    <name evidence="1" type="ORF">ABV408_07265</name>
</gene>
<sequence length="395" mass="42533">MSRASIFDLLHQRQVVSEPVEEPVAIRSDYLPDRLRIIDGLALTAAGFIRSGEIPEPATPELSSTLYGADGYRLLVHRVGDAMSVNEPRLGRLDAKALRLHQLIQTVVIEALMMLEVLPEESHFDVLLSAPFRSREAADIVQSRLRDAIAETQYGACLGEVRLAPEGADPHATLAVGEQGGMPYVLWIGADSLVNDSDVGSLRYRDLLTRTSRGGGLYPGEAVAALLLQRLTAENATFDSGWYLEAGIRREHAPRATRRDHDKRQALITLLDELWPSSGADESADGEEALPVAPSRLVVDALGLPGRAVELGGAVVERWPDLDTVEDGLGVDTLCGWSGEATRVLPFVLAVAACTPEQHALVLTLQAEQSTQAWALKSCAAMAVTSAAQPVEAQS</sequence>